<dbReference type="Proteomes" id="UP000468531">
    <property type="component" value="Unassembled WGS sequence"/>
</dbReference>
<dbReference type="SUPFAM" id="SSF89392">
    <property type="entry name" value="Prokaryotic lipoproteins and lipoprotein localization factors"/>
    <property type="match status" value="1"/>
</dbReference>
<evidence type="ECO:0000256" key="1">
    <source>
        <dbReference type="ARBA" id="ARBA00022729"/>
    </source>
</evidence>
<dbReference type="Pfam" id="PF09865">
    <property type="entry name" value="DUF2092"/>
    <property type="match status" value="1"/>
</dbReference>
<dbReference type="InterPro" id="IPR019207">
    <property type="entry name" value="DUF2092"/>
</dbReference>
<evidence type="ECO:0000313" key="3">
    <source>
        <dbReference type="Proteomes" id="UP000468531"/>
    </source>
</evidence>
<comment type="caution">
    <text evidence="2">The sequence shown here is derived from an EMBL/GenBank/DDBJ whole genome shotgun (WGS) entry which is preliminary data.</text>
</comment>
<reference evidence="2 3" key="1">
    <citation type="journal article" date="2020" name="Arch. Microbiol.">
        <title>Bradyrhizobium uaiense sp. nov., a new highly efficient cowpea symbiont.</title>
        <authorList>
            <person name="Cabral Michel D."/>
            <person name="Azarias Guimaraes A."/>
            <person name="Martins da Costa E."/>
            <person name="Soares de Carvalho T."/>
            <person name="Balsanelli E."/>
            <person name="Willems A."/>
            <person name="Maltempi de Souza E."/>
            <person name="de Souza Moreira F.M."/>
        </authorList>
    </citation>
    <scope>NUCLEOTIDE SEQUENCE [LARGE SCALE GENOMIC DNA]</scope>
    <source>
        <strain evidence="2 3">UFLA 03-164</strain>
    </source>
</reference>
<gene>
    <name evidence="2" type="ORF">FNJ47_05340</name>
</gene>
<keyword evidence="1" id="KW-0732">Signal</keyword>
<protein>
    <submittedName>
        <fullName evidence="2">DUF2092 domain-containing protein</fullName>
    </submittedName>
</protein>
<keyword evidence="3" id="KW-1185">Reference proteome</keyword>
<dbReference type="InterPro" id="IPR029046">
    <property type="entry name" value="LolA/LolB/LppX"/>
</dbReference>
<proteinExistence type="predicted"/>
<dbReference type="EMBL" id="VKHP01000012">
    <property type="protein sequence ID" value="NEU95270.1"/>
    <property type="molecule type" value="Genomic_DNA"/>
</dbReference>
<name>A0A6P1BC86_9BRAD</name>
<dbReference type="AlphaFoldDB" id="A0A6P1BC86"/>
<accession>A0A6P1BC86</accession>
<evidence type="ECO:0000313" key="2">
    <source>
        <dbReference type="EMBL" id="NEU95270.1"/>
    </source>
</evidence>
<sequence length="220" mass="24100">MNLLQIVRDHFDIRIVRRLDGRLTADIGGHLFEDERGVIALCLRASRTGGYADVEIVFDGKKVTVLGKHIGAYAQADFSGSVDQLIDKMRSEFGVEAPGADLLLSRSFDDLMSGVYDAKHVGRGVIDGVECEHLAFRSHDTDWQIWIEAGANPIPRKFVITSKSVTGAPQYTLRIKDWKTNMQQPADAFAFKPAAEAKQVAFGSLANIDEVPPGSQQGGK</sequence>
<organism evidence="2 3">
    <name type="scientific">Bradyrhizobium uaiense</name>
    <dbReference type="NCBI Taxonomy" id="2594946"/>
    <lineage>
        <taxon>Bacteria</taxon>
        <taxon>Pseudomonadati</taxon>
        <taxon>Pseudomonadota</taxon>
        <taxon>Alphaproteobacteria</taxon>
        <taxon>Hyphomicrobiales</taxon>
        <taxon>Nitrobacteraceae</taxon>
        <taxon>Bradyrhizobium</taxon>
    </lineage>
</organism>